<dbReference type="PROSITE" id="PS50893">
    <property type="entry name" value="ABC_TRANSPORTER_2"/>
    <property type="match status" value="1"/>
</dbReference>
<reference evidence="9 10" key="1">
    <citation type="submission" date="2014-03" db="EMBL/GenBank/DDBJ databases">
        <title>Selection and divergence in the genomes of co-occurring obligate luminous symbionts with specific hosts.</title>
        <authorList>
            <person name="Hendry T.A."/>
            <person name="de Wet J.R."/>
            <person name="Dunlap P.V."/>
        </authorList>
    </citation>
    <scope>NUCLEOTIDE SEQUENCE [LARGE SCALE GENOMIC DNA]</scope>
    <source>
        <strain evidence="9 10">Ppalp.1</strain>
    </source>
</reference>
<dbReference type="EMBL" id="JGVK01000033">
    <property type="protein sequence ID" value="KEY90913.1"/>
    <property type="molecule type" value="Genomic_DNA"/>
</dbReference>
<evidence type="ECO:0000259" key="8">
    <source>
        <dbReference type="PROSITE" id="PS50893"/>
    </source>
</evidence>
<name>A0A084CM84_9GAMM</name>
<dbReference type="InterPro" id="IPR003439">
    <property type="entry name" value="ABC_transporter-like_ATP-bd"/>
</dbReference>
<dbReference type="Gene3D" id="3.40.50.300">
    <property type="entry name" value="P-loop containing nucleotide triphosphate hydrolases"/>
    <property type="match status" value="1"/>
</dbReference>
<feature type="domain" description="ABC transporter" evidence="8">
    <location>
        <begin position="2"/>
        <end position="230"/>
    </location>
</feature>
<evidence type="ECO:0000256" key="4">
    <source>
        <dbReference type="ARBA" id="ARBA00022741"/>
    </source>
</evidence>
<evidence type="ECO:0000313" key="9">
    <source>
        <dbReference type="EMBL" id="KEY90913.1"/>
    </source>
</evidence>
<protein>
    <submittedName>
        <fullName evidence="9">Thiamine import ATP binding protein</fullName>
    </submittedName>
</protein>
<evidence type="ECO:0000256" key="5">
    <source>
        <dbReference type="ARBA" id="ARBA00022840"/>
    </source>
</evidence>
<dbReference type="GO" id="GO:0016887">
    <property type="term" value="F:ATP hydrolysis activity"/>
    <property type="evidence" value="ECO:0007669"/>
    <property type="project" value="InterPro"/>
</dbReference>
<dbReference type="GO" id="GO:0016020">
    <property type="term" value="C:membrane"/>
    <property type="evidence" value="ECO:0007669"/>
    <property type="project" value="InterPro"/>
</dbReference>
<dbReference type="AlphaFoldDB" id="A0A084CM84"/>
<dbReference type="OrthoDB" id="9802264at2"/>
<keyword evidence="1" id="KW-0813">Transport</keyword>
<keyword evidence="10" id="KW-1185">Reference proteome</keyword>
<dbReference type="RefSeq" id="WP_034415208.1">
    <property type="nucleotide sequence ID" value="NZ_JGVK01000033.1"/>
</dbReference>
<proteinExistence type="predicted"/>
<dbReference type="Pfam" id="PF00005">
    <property type="entry name" value="ABC_tran"/>
    <property type="match status" value="1"/>
</dbReference>
<dbReference type="PROSITE" id="PS00211">
    <property type="entry name" value="ABC_TRANSPORTER_1"/>
    <property type="match status" value="1"/>
</dbReference>
<dbReference type="SMART" id="SM00382">
    <property type="entry name" value="AAA"/>
    <property type="match status" value="1"/>
</dbReference>
<keyword evidence="2" id="KW-1003">Cell membrane</keyword>
<dbReference type="PANTHER" id="PTHR42781:SF1">
    <property type="entry name" value="THIAMINE IMPORT ATP-BINDING PROTEIN THIQ"/>
    <property type="match status" value="1"/>
</dbReference>
<evidence type="ECO:0000313" key="10">
    <source>
        <dbReference type="Proteomes" id="UP000053784"/>
    </source>
</evidence>
<dbReference type="InterPro" id="IPR050093">
    <property type="entry name" value="ABC_SmlMolc_Importer"/>
</dbReference>
<evidence type="ECO:0000256" key="1">
    <source>
        <dbReference type="ARBA" id="ARBA00022448"/>
    </source>
</evidence>
<dbReference type="Proteomes" id="UP000053784">
    <property type="component" value="Unassembled WGS sequence"/>
</dbReference>
<gene>
    <name evidence="9" type="primary">thiQ</name>
    <name evidence="9" type="ORF">CF67_09052</name>
</gene>
<comment type="caution">
    <text evidence="9">The sequence shown here is derived from an EMBL/GenBank/DDBJ whole genome shotgun (WGS) entry which is preliminary data.</text>
</comment>
<dbReference type="InterPro" id="IPR027417">
    <property type="entry name" value="P-loop_NTPase"/>
</dbReference>
<dbReference type="PANTHER" id="PTHR42781">
    <property type="entry name" value="SPERMIDINE/PUTRESCINE IMPORT ATP-BINDING PROTEIN POTA"/>
    <property type="match status" value="1"/>
</dbReference>
<organism evidence="9 10">
    <name type="scientific">Candidatus Photodesmus blepharonis</name>
    <dbReference type="NCBI Taxonomy" id="1179155"/>
    <lineage>
        <taxon>Bacteria</taxon>
        <taxon>Pseudomonadati</taxon>
        <taxon>Pseudomonadota</taxon>
        <taxon>Gammaproteobacteria</taxon>
        <taxon>Vibrionales</taxon>
        <taxon>Vibrionaceae</taxon>
        <taxon>Candidatus Photodesmus</taxon>
    </lineage>
</organism>
<dbReference type="STRING" id="1179155.CF67_09052"/>
<evidence type="ECO:0000256" key="3">
    <source>
        <dbReference type="ARBA" id="ARBA00022519"/>
    </source>
</evidence>
<dbReference type="InterPro" id="IPR003593">
    <property type="entry name" value="AAA+_ATPase"/>
</dbReference>
<dbReference type="GO" id="GO:0005524">
    <property type="term" value="F:ATP binding"/>
    <property type="evidence" value="ECO:0007669"/>
    <property type="project" value="UniProtKB-KW"/>
</dbReference>
<evidence type="ECO:0000256" key="2">
    <source>
        <dbReference type="ARBA" id="ARBA00022475"/>
    </source>
</evidence>
<dbReference type="NCBIfam" id="TIGR01277">
    <property type="entry name" value="thiQ"/>
    <property type="match status" value="1"/>
</dbReference>
<dbReference type="eggNOG" id="COG3840">
    <property type="taxonomic scope" value="Bacteria"/>
</dbReference>
<dbReference type="SUPFAM" id="SSF52540">
    <property type="entry name" value="P-loop containing nucleoside triphosphate hydrolases"/>
    <property type="match status" value="1"/>
</dbReference>
<evidence type="ECO:0000256" key="7">
    <source>
        <dbReference type="ARBA" id="ARBA00023136"/>
    </source>
</evidence>
<keyword evidence="6" id="KW-1278">Translocase</keyword>
<keyword evidence="7" id="KW-0472">Membrane</keyword>
<evidence type="ECO:0000256" key="6">
    <source>
        <dbReference type="ARBA" id="ARBA00022967"/>
    </source>
</evidence>
<dbReference type="InterPro" id="IPR005968">
    <property type="entry name" value="Thiamine_ABC_ThiQ"/>
</dbReference>
<accession>A0A084CM84</accession>
<keyword evidence="5" id="KW-0067">ATP-binding</keyword>
<sequence>MLNLSQVRHDFDQRSFLFNLEIKQGSIVALMGSSASGKSTLLNLIAGFIEPISGTIEVKNVSLSRIPPNRRPFSILFQEHNLFTHLTAMDNIGLGLNSGLRFTKEEKQCIVYAAEKVGVDEVLDRLPGQLSGGQRQRVALARCFVQSRSIWLLDEPFSALDPVLRYEMLILLKSLAIERNITVVMVTHDISDAKLIATNLVFLVNGRVEVAFDISELSNEMTNNPFIRNFIKVVE</sequence>
<dbReference type="GO" id="GO:0042626">
    <property type="term" value="F:ATPase-coupled transmembrane transporter activity"/>
    <property type="evidence" value="ECO:0007669"/>
    <property type="project" value="InterPro"/>
</dbReference>
<dbReference type="GO" id="GO:0071934">
    <property type="term" value="P:thiamine transmembrane transport"/>
    <property type="evidence" value="ECO:0007669"/>
    <property type="project" value="InterPro"/>
</dbReference>
<keyword evidence="4" id="KW-0547">Nucleotide-binding</keyword>
<keyword evidence="3" id="KW-0997">Cell inner membrane</keyword>
<dbReference type="InterPro" id="IPR017871">
    <property type="entry name" value="ABC_transporter-like_CS"/>
</dbReference>